<dbReference type="SUPFAM" id="SSF51905">
    <property type="entry name" value="FAD/NAD(P)-binding domain"/>
    <property type="match status" value="1"/>
</dbReference>
<dbReference type="RefSeq" id="WP_041886736.1">
    <property type="nucleotide sequence ID" value="NZ_JXRA01000136.1"/>
</dbReference>
<dbReference type="Pfam" id="PF00732">
    <property type="entry name" value="GMC_oxred_N"/>
    <property type="match status" value="1"/>
</dbReference>
<dbReference type="STRING" id="1503925.TH53_24525"/>
<dbReference type="GO" id="GO:0050660">
    <property type="term" value="F:flavin adenine dinucleotide binding"/>
    <property type="evidence" value="ECO:0007669"/>
    <property type="project" value="InterPro"/>
</dbReference>
<organism evidence="2 3">
    <name type="scientific">Pedobacter lusitanus</name>
    <dbReference type="NCBI Taxonomy" id="1503925"/>
    <lineage>
        <taxon>Bacteria</taxon>
        <taxon>Pseudomonadati</taxon>
        <taxon>Bacteroidota</taxon>
        <taxon>Sphingobacteriia</taxon>
        <taxon>Sphingobacteriales</taxon>
        <taxon>Sphingobacteriaceae</taxon>
        <taxon>Pedobacter</taxon>
    </lineage>
</organism>
<comment type="caution">
    <text evidence="2">The sequence shown here is derived from an EMBL/GenBank/DDBJ whole genome shotgun (WGS) entry which is preliminary data.</text>
</comment>
<protein>
    <recommendedName>
        <fullName evidence="1">Glucose-methanol-choline oxidoreductase N-terminal domain-containing protein</fullName>
    </recommendedName>
</protein>
<dbReference type="GO" id="GO:0016614">
    <property type="term" value="F:oxidoreductase activity, acting on CH-OH group of donors"/>
    <property type="evidence" value="ECO:0007669"/>
    <property type="project" value="InterPro"/>
</dbReference>
<gene>
    <name evidence="2" type="ORF">TH53_24525</name>
</gene>
<reference evidence="2 3" key="1">
    <citation type="submission" date="2015-01" db="EMBL/GenBank/DDBJ databases">
        <title>Draft genome sequence of Pedobacter sp. NL19 isolated from sludge of an effluent treatment pond in an abandoned uranium mine.</title>
        <authorList>
            <person name="Santos T."/>
            <person name="Caetano T."/>
            <person name="Covas C."/>
            <person name="Cruz A."/>
            <person name="Mendo S."/>
        </authorList>
    </citation>
    <scope>NUCLEOTIDE SEQUENCE [LARGE SCALE GENOMIC DNA]</scope>
    <source>
        <strain evidence="2 3">NL19</strain>
    </source>
</reference>
<feature type="domain" description="Glucose-methanol-choline oxidoreductase N-terminal" evidence="1">
    <location>
        <begin position="3"/>
        <end position="59"/>
    </location>
</feature>
<dbReference type="Proteomes" id="UP000032049">
    <property type="component" value="Unassembled WGS sequence"/>
</dbReference>
<feature type="non-terminal residue" evidence="2">
    <location>
        <position position="1"/>
    </location>
</feature>
<dbReference type="InterPro" id="IPR036188">
    <property type="entry name" value="FAD/NAD-bd_sf"/>
</dbReference>
<dbReference type="Gene3D" id="3.50.50.60">
    <property type="entry name" value="FAD/NAD(P)-binding domain"/>
    <property type="match status" value="1"/>
</dbReference>
<keyword evidence="3" id="KW-1185">Reference proteome</keyword>
<proteinExistence type="predicted"/>
<evidence type="ECO:0000259" key="1">
    <source>
        <dbReference type="Pfam" id="PF00732"/>
    </source>
</evidence>
<dbReference type="InterPro" id="IPR000172">
    <property type="entry name" value="GMC_OxRdtase_N"/>
</dbReference>
<evidence type="ECO:0000313" key="3">
    <source>
        <dbReference type="Proteomes" id="UP000032049"/>
    </source>
</evidence>
<accession>A0A0D0FQR2</accession>
<dbReference type="AlphaFoldDB" id="A0A0D0FQR2"/>
<dbReference type="EMBL" id="JXRA01000136">
    <property type="protein sequence ID" value="KIO74784.1"/>
    <property type="molecule type" value="Genomic_DNA"/>
</dbReference>
<sequence>HTWLTIKDNKRMSSWVAFLQPVKNHPNLTLLVGAQVNRILFSGNKAIGISYTLDNGKKDNEAYATAFLAQEI</sequence>
<evidence type="ECO:0000313" key="2">
    <source>
        <dbReference type="EMBL" id="KIO74784.1"/>
    </source>
</evidence>
<name>A0A0D0FQR2_9SPHI</name>